<feature type="region of interest" description="Disordered" evidence="13">
    <location>
        <begin position="1045"/>
        <end position="1104"/>
    </location>
</feature>
<dbReference type="PANTHER" id="PTHR47835">
    <property type="entry name" value="HFM1, ATP DEPENDENT DNA HELICASE HOMOLOG"/>
    <property type="match status" value="1"/>
</dbReference>
<dbReference type="Proteomes" id="UP001152523">
    <property type="component" value="Unassembled WGS sequence"/>
</dbReference>
<comment type="subcellular location">
    <subcellularLocation>
        <location evidence="1">Plastid</location>
    </subcellularLocation>
</comment>
<evidence type="ECO:0000256" key="10">
    <source>
        <dbReference type="ARBA" id="ARBA00034617"/>
    </source>
</evidence>
<reference evidence="16" key="1">
    <citation type="submission" date="2022-07" db="EMBL/GenBank/DDBJ databases">
        <authorList>
            <person name="Macas J."/>
            <person name="Novak P."/>
            <person name="Neumann P."/>
        </authorList>
    </citation>
    <scope>NUCLEOTIDE SEQUENCE</scope>
</reference>
<evidence type="ECO:0000256" key="9">
    <source>
        <dbReference type="ARBA" id="ARBA00023254"/>
    </source>
</evidence>
<dbReference type="PROSITE" id="PS51192">
    <property type="entry name" value="HELICASE_ATP_BIND_1"/>
    <property type="match status" value="1"/>
</dbReference>
<dbReference type="SMART" id="SM00487">
    <property type="entry name" value="DEXDc"/>
    <property type="match status" value="1"/>
</dbReference>
<evidence type="ECO:0000256" key="12">
    <source>
        <dbReference type="ARBA" id="ARBA00048988"/>
    </source>
</evidence>
<keyword evidence="4" id="KW-0547">Nucleotide-binding</keyword>
<dbReference type="FunFam" id="3.40.50.300:FF:001076">
    <property type="entry name" value="ATP-dependent DNA helicase MER3"/>
    <property type="match status" value="1"/>
</dbReference>
<dbReference type="InterPro" id="IPR011545">
    <property type="entry name" value="DEAD/DEAH_box_helicase_dom"/>
</dbReference>
<dbReference type="InterPro" id="IPR057842">
    <property type="entry name" value="WH_MER3"/>
</dbReference>
<evidence type="ECO:0000259" key="14">
    <source>
        <dbReference type="PROSITE" id="PS51192"/>
    </source>
</evidence>
<dbReference type="Pfam" id="PF00270">
    <property type="entry name" value="DEAD"/>
    <property type="match status" value="1"/>
</dbReference>
<dbReference type="InterPro" id="IPR036388">
    <property type="entry name" value="WH-like_DNA-bd_sf"/>
</dbReference>
<evidence type="ECO:0000256" key="3">
    <source>
        <dbReference type="ARBA" id="ARBA00010140"/>
    </source>
</evidence>
<organism evidence="16 17">
    <name type="scientific">Cuscuta epithymum</name>
    <dbReference type="NCBI Taxonomy" id="186058"/>
    <lineage>
        <taxon>Eukaryota</taxon>
        <taxon>Viridiplantae</taxon>
        <taxon>Streptophyta</taxon>
        <taxon>Embryophyta</taxon>
        <taxon>Tracheophyta</taxon>
        <taxon>Spermatophyta</taxon>
        <taxon>Magnoliopsida</taxon>
        <taxon>eudicotyledons</taxon>
        <taxon>Gunneridae</taxon>
        <taxon>Pentapetalae</taxon>
        <taxon>asterids</taxon>
        <taxon>lamiids</taxon>
        <taxon>Solanales</taxon>
        <taxon>Convolvulaceae</taxon>
        <taxon>Cuscuteae</taxon>
        <taxon>Cuscuta</taxon>
        <taxon>Cuscuta subgen. Cuscuta</taxon>
    </lineage>
</organism>
<dbReference type="InterPro" id="IPR014001">
    <property type="entry name" value="Helicase_ATP-bd"/>
</dbReference>
<keyword evidence="6" id="KW-0347">Helicase</keyword>
<dbReference type="InterPro" id="IPR004179">
    <property type="entry name" value="Sec63-dom"/>
</dbReference>
<proteinExistence type="inferred from homology"/>
<evidence type="ECO:0000256" key="4">
    <source>
        <dbReference type="ARBA" id="ARBA00022741"/>
    </source>
</evidence>
<dbReference type="GO" id="GO:0009536">
    <property type="term" value="C:plastid"/>
    <property type="evidence" value="ECO:0007669"/>
    <property type="project" value="UniProtKB-SubCell"/>
</dbReference>
<keyword evidence="9" id="KW-0469">Meiosis</keyword>
<evidence type="ECO:0000256" key="8">
    <source>
        <dbReference type="ARBA" id="ARBA00023235"/>
    </source>
</evidence>
<gene>
    <name evidence="16" type="ORF">CEPIT_LOCUS11115</name>
</gene>
<dbReference type="FunFam" id="1.10.3380.10:FF:000008">
    <property type="entry name" value="DExH-box ATP-dependent RNA helicase DExH17"/>
    <property type="match status" value="1"/>
</dbReference>
<keyword evidence="7" id="KW-0067">ATP-binding</keyword>
<dbReference type="Pfam" id="PF02889">
    <property type="entry name" value="Sec63"/>
    <property type="match status" value="1"/>
</dbReference>
<dbReference type="EC" id="5.6.2.4" evidence="11"/>
<keyword evidence="5" id="KW-0378">Hydrolase</keyword>
<feature type="compositionally biased region" description="Basic and acidic residues" evidence="13">
    <location>
        <begin position="1048"/>
        <end position="1066"/>
    </location>
</feature>
<dbReference type="Gene3D" id="3.40.50.300">
    <property type="entry name" value="P-loop containing nucleotide triphosphate hydrolases"/>
    <property type="match status" value="2"/>
</dbReference>
<dbReference type="PROSITE" id="PS51194">
    <property type="entry name" value="HELICASE_CTER"/>
    <property type="match status" value="1"/>
</dbReference>
<dbReference type="SMART" id="SM00973">
    <property type="entry name" value="Sec63"/>
    <property type="match status" value="1"/>
</dbReference>
<dbReference type="GO" id="GO:0005524">
    <property type="term" value="F:ATP binding"/>
    <property type="evidence" value="ECO:0007669"/>
    <property type="project" value="UniProtKB-KW"/>
</dbReference>
<dbReference type="InterPro" id="IPR001650">
    <property type="entry name" value="Helicase_C-like"/>
</dbReference>
<comment type="similarity">
    <text evidence="3">Belongs to the helicase family. SKI2 subfamily.</text>
</comment>
<dbReference type="InterPro" id="IPR052247">
    <property type="entry name" value="Meiotic_Crossover_Helicase"/>
</dbReference>
<dbReference type="Gene3D" id="1.10.10.10">
    <property type="entry name" value="Winged helix-like DNA-binding domain superfamily/Winged helix DNA-binding domain"/>
    <property type="match status" value="1"/>
</dbReference>
<dbReference type="CDD" id="cd18795">
    <property type="entry name" value="SF2_C_Ski2"/>
    <property type="match status" value="1"/>
</dbReference>
<dbReference type="PANTHER" id="PTHR47835:SF3">
    <property type="entry name" value="HELICASE FOR MEIOSIS 1"/>
    <property type="match status" value="1"/>
</dbReference>
<comment type="similarity">
    <text evidence="2">Belongs to the disease resistance NB-LRR family.</text>
</comment>
<dbReference type="Gene3D" id="1.10.3380.10">
    <property type="entry name" value="Sec63 N-terminal domain-like domain"/>
    <property type="match status" value="1"/>
</dbReference>
<dbReference type="AlphaFoldDB" id="A0AAV0D353"/>
<dbReference type="GO" id="GO:0016787">
    <property type="term" value="F:hydrolase activity"/>
    <property type="evidence" value="ECO:0007669"/>
    <property type="project" value="UniProtKB-KW"/>
</dbReference>
<dbReference type="EMBL" id="CAMAPF010000062">
    <property type="protein sequence ID" value="CAH9090050.1"/>
    <property type="molecule type" value="Genomic_DNA"/>
</dbReference>
<evidence type="ECO:0000259" key="15">
    <source>
        <dbReference type="PROSITE" id="PS51194"/>
    </source>
</evidence>
<keyword evidence="17" id="KW-1185">Reference proteome</keyword>
<dbReference type="SUPFAM" id="SSF52540">
    <property type="entry name" value="P-loop containing nucleoside triphosphate hydrolases"/>
    <property type="match status" value="1"/>
</dbReference>
<evidence type="ECO:0000256" key="6">
    <source>
        <dbReference type="ARBA" id="ARBA00022806"/>
    </source>
</evidence>
<dbReference type="Pfam" id="PF00271">
    <property type="entry name" value="Helicase_C"/>
    <property type="match status" value="1"/>
</dbReference>
<dbReference type="InterPro" id="IPR027417">
    <property type="entry name" value="P-loop_NTPase"/>
</dbReference>
<comment type="caution">
    <text evidence="16">The sequence shown here is derived from an EMBL/GenBank/DDBJ whole genome shotgun (WGS) entry which is preliminary data.</text>
</comment>
<dbReference type="GO" id="GO:0007131">
    <property type="term" value="P:reciprocal meiotic recombination"/>
    <property type="evidence" value="ECO:0007669"/>
    <property type="project" value="UniProtKB-ARBA"/>
</dbReference>
<dbReference type="Pfam" id="PF23445">
    <property type="entry name" value="WHD_SNRNP200"/>
    <property type="match status" value="1"/>
</dbReference>
<dbReference type="Gene3D" id="1.10.150.20">
    <property type="entry name" value="5' to 3' exonuclease, C-terminal subdomain"/>
    <property type="match status" value="1"/>
</dbReference>
<evidence type="ECO:0000256" key="13">
    <source>
        <dbReference type="SAM" id="MobiDB-lite"/>
    </source>
</evidence>
<evidence type="ECO:0000313" key="17">
    <source>
        <dbReference type="Proteomes" id="UP001152523"/>
    </source>
</evidence>
<evidence type="ECO:0000256" key="11">
    <source>
        <dbReference type="ARBA" id="ARBA00034808"/>
    </source>
</evidence>
<evidence type="ECO:0000256" key="1">
    <source>
        <dbReference type="ARBA" id="ARBA00004474"/>
    </source>
</evidence>
<evidence type="ECO:0000256" key="2">
    <source>
        <dbReference type="ARBA" id="ARBA00008894"/>
    </source>
</evidence>
<evidence type="ECO:0000313" key="16">
    <source>
        <dbReference type="EMBL" id="CAH9090050.1"/>
    </source>
</evidence>
<sequence>MVISAPTGSGKTVLFELCILRLLSRFISSEGVFAHAKGSLKTIYVAPSKALVQEKLRDWTQKFGSWGIICLELTGDNEYYNNKDIVDADIILTTPEKFDAVTRYRIKDGGLSFFSDIALVIIDEVHLLSDPRGAALEAVVSRIKMLSSSPEMKNTPLAHVRILAVSATIPNINDIAEWLMVPNQGIKKFGEEMRPVKLTTKVLGYTPAKNDFLFEKRLQNYIFDILMLHSRGKSALVFCSTRKGAQETAQRITQTAMTFGHSNPFIKNREHQDRLREASLSCGDKQMQSYIPYGVGYHNGGLSMKDRNLIEGLFLSGDLQVLCTTNTLAQGINLPAYTVIIKSTQYFNQEKRLYMEYDRSMILQMCGRAGRPQFDDAGLVIIMTRKETVHLYENLLSGCEMVESQLLQCITEHLTAEIVQLTVSDITKAIKWMKCSYLFVRMKKNPENYAIKKQLASEHVERHLQEICVQKVNELTRYQMIWTDEDGFLLKPLEPAKLMTKYYLKFETMKHIMQAPANCSIEDVLQIICHAEEISWIQLRRNEKKLLNDINNDKDNRLRFHILGDNKKKKKRIQTKEEKIFILANDCLTGDPLVHELSMTQDTNSICTNGSRISKCMKEYFVYKKNYIGALSSALLAKSLHQKVWDNSPFLLKQLPGIGMVTAKALNSMGVKSFEALADADPRKIEIVSGRKYPFGNHIKGALLSLPPKIELKVEETESQRRGKSKVVVTLTRISQPAQMNKRHYADLIISMEEDNLILFHEKIRVDDFPSPYSATVIVPDPQKGKLTVKADLIFDEFIGVDVHQSVTLMKDIGDSIINKLKPRQPPSCKPKDAGILVLDDETEGVIDMPSFNLIDDDSEEVGTDEDDECKIISEKNIFDHIREKAKNLPAPVILGDTALETNLALIRKRTRERLISIDAPIEVLDEGTSKVSRYSMALQSARAHQQEMKFSDKDLLTSENHNFSKDTISPTNYTGKLLYEPDSVQPVFTHVQDSPTWEATESMEYNLANQKNCFNTRCEQGSCSDFEGFTGATRGVTDSIVDLDPEPLERKQHESKGGTKVRNGDDQPPVMLRTLSGYRAADEVPSSPLPKKGIGELRNSSEMKGKNLPSQCLLERPCSSSAVVGDNKEVNSFMGFKSVFSFL</sequence>
<dbReference type="GO" id="GO:0043138">
    <property type="term" value="F:3'-5' DNA helicase activity"/>
    <property type="evidence" value="ECO:0007669"/>
    <property type="project" value="UniProtKB-EC"/>
</dbReference>
<dbReference type="FunFam" id="1.10.10.10:FF:000012">
    <property type="entry name" value="U5 small nuclear ribonucleoprotein helicase"/>
    <property type="match status" value="1"/>
</dbReference>
<dbReference type="SMART" id="SM00490">
    <property type="entry name" value="HELICc"/>
    <property type="match status" value="1"/>
</dbReference>
<protein>
    <recommendedName>
        <fullName evidence="11">DNA 3'-5' helicase</fullName>
        <ecNumber evidence="11">5.6.2.4</ecNumber>
    </recommendedName>
</protein>
<feature type="domain" description="Helicase ATP-binding" evidence="14">
    <location>
        <begin position="1"/>
        <end position="187"/>
    </location>
</feature>
<name>A0AAV0D353_9ASTE</name>
<comment type="catalytic activity">
    <reaction evidence="10">
        <text>Couples ATP hydrolysis with the unwinding of duplex DNA by translocating in the 3'-5' direction.</text>
        <dbReference type="EC" id="5.6.2.4"/>
    </reaction>
</comment>
<accession>A0AAV0D353</accession>
<dbReference type="GO" id="GO:0003676">
    <property type="term" value="F:nucleic acid binding"/>
    <property type="evidence" value="ECO:0007669"/>
    <property type="project" value="InterPro"/>
</dbReference>
<comment type="catalytic activity">
    <reaction evidence="12">
        <text>ATP + H2O = ADP + phosphate + H(+)</text>
        <dbReference type="Rhea" id="RHEA:13065"/>
        <dbReference type="ChEBI" id="CHEBI:15377"/>
        <dbReference type="ChEBI" id="CHEBI:15378"/>
        <dbReference type="ChEBI" id="CHEBI:30616"/>
        <dbReference type="ChEBI" id="CHEBI:43474"/>
        <dbReference type="ChEBI" id="CHEBI:456216"/>
        <dbReference type="EC" id="5.6.2.4"/>
    </reaction>
</comment>
<evidence type="ECO:0000256" key="5">
    <source>
        <dbReference type="ARBA" id="ARBA00022801"/>
    </source>
</evidence>
<dbReference type="SUPFAM" id="SSF158702">
    <property type="entry name" value="Sec63 N-terminal domain-like"/>
    <property type="match status" value="1"/>
</dbReference>
<evidence type="ECO:0000256" key="7">
    <source>
        <dbReference type="ARBA" id="ARBA00022840"/>
    </source>
</evidence>
<feature type="compositionally biased region" description="Basic and acidic residues" evidence="13">
    <location>
        <begin position="1094"/>
        <end position="1104"/>
    </location>
</feature>
<feature type="domain" description="Helicase C-terminal" evidence="15">
    <location>
        <begin position="221"/>
        <end position="418"/>
    </location>
</feature>
<keyword evidence="8" id="KW-0413">Isomerase</keyword>